<keyword evidence="1" id="KW-1133">Transmembrane helix</keyword>
<sequence>MSVTYTGAASGRPVRRVRHEVKDGMAVIVFSAVSSTALAGVLLLLIRLAG</sequence>
<dbReference type="KEGG" id="nmes:H9L09_00920"/>
<evidence type="ECO:0000256" key="1">
    <source>
        <dbReference type="SAM" id="Phobius"/>
    </source>
</evidence>
<dbReference type="Proteomes" id="UP000515947">
    <property type="component" value="Chromosome"/>
</dbReference>
<keyword evidence="1" id="KW-0812">Transmembrane</keyword>
<name>A0A7G9RBX3_9ACTN</name>
<protein>
    <submittedName>
        <fullName evidence="2">Uncharacterized protein</fullName>
    </submittedName>
</protein>
<keyword evidence="1" id="KW-0472">Membrane</keyword>
<dbReference type="RefSeq" id="WP_187578940.1">
    <property type="nucleotide sequence ID" value="NZ_CP060713.1"/>
</dbReference>
<accession>A0A7G9RBX3</accession>
<organism evidence="2 3">
    <name type="scientific">Nocardioides mesophilus</name>
    <dbReference type="NCBI Taxonomy" id="433659"/>
    <lineage>
        <taxon>Bacteria</taxon>
        <taxon>Bacillati</taxon>
        <taxon>Actinomycetota</taxon>
        <taxon>Actinomycetes</taxon>
        <taxon>Propionibacteriales</taxon>
        <taxon>Nocardioidaceae</taxon>
        <taxon>Nocardioides</taxon>
    </lineage>
</organism>
<gene>
    <name evidence="2" type="ORF">H9L09_00920</name>
</gene>
<dbReference type="EMBL" id="CP060713">
    <property type="protein sequence ID" value="QNN53098.1"/>
    <property type="molecule type" value="Genomic_DNA"/>
</dbReference>
<reference evidence="2 3" key="1">
    <citation type="submission" date="2020-08" db="EMBL/GenBank/DDBJ databases">
        <title>Genome sequence of Nocardioides mesophilus KACC 16243T.</title>
        <authorList>
            <person name="Hyun D.-W."/>
            <person name="Bae J.-W."/>
        </authorList>
    </citation>
    <scope>NUCLEOTIDE SEQUENCE [LARGE SCALE GENOMIC DNA]</scope>
    <source>
        <strain evidence="2 3">KACC 16243</strain>
    </source>
</reference>
<proteinExistence type="predicted"/>
<keyword evidence="3" id="KW-1185">Reference proteome</keyword>
<evidence type="ECO:0000313" key="3">
    <source>
        <dbReference type="Proteomes" id="UP000515947"/>
    </source>
</evidence>
<dbReference type="AlphaFoldDB" id="A0A7G9RBX3"/>
<evidence type="ECO:0000313" key="2">
    <source>
        <dbReference type="EMBL" id="QNN53098.1"/>
    </source>
</evidence>
<feature type="transmembrane region" description="Helical" evidence="1">
    <location>
        <begin position="25"/>
        <end position="46"/>
    </location>
</feature>